<comment type="caution">
    <text evidence="7">The sequence shown here is derived from an EMBL/GenBank/DDBJ whole genome shotgun (WGS) entry which is preliminary data.</text>
</comment>
<evidence type="ECO:0000256" key="2">
    <source>
        <dbReference type="ARBA" id="ARBA00022630"/>
    </source>
</evidence>
<protein>
    <recommendedName>
        <fullName evidence="6">FAD-binding domain-containing protein</fullName>
    </recommendedName>
</protein>
<sequence length="463" mass="51237">MDPSVDALKFIIVGGGIAGLTCAYLLKQAGHQVVVLEKSPLAEQSAIHHGGVKIPPYMTRLMKELPGTEELLKTKAANSTGIFFYQCNDPAELVGKLIYAEEIIKDLGADFYLIPHKDLHNYLLALCNNAAVEFRYDFEVEDIISDRPGPAVVGKSGESVSGDIVIGADGKNSLLRFVTLHSATLSIPVSLLQSDPELASLLTEGNYRALYMGNGSNVAMARIQKLTIKAFQYGPDLYLLEFTYPGKPLESDDKDEDWLSSGTPTKTVLEKVEEYDHRIKKLLQLVPRCHWNIQNVHNLSRYVSNLNQVVVIGDAAHAIYINGSNNTAAAFEDAFTLGRLFSILSPSDSKSNTSLLLDGYQHIRQKRTKALEKSGTDNMVLLGLPPGPERDGRNNGFRLTLHLEGADDATLERVWKNYIDRMHYESRDEVSEWWMNWARPGGNFETSSWVRIPGAIATGNVSN</sequence>
<dbReference type="SUPFAM" id="SSF51905">
    <property type="entry name" value="FAD/NAD(P)-binding domain"/>
    <property type="match status" value="1"/>
</dbReference>
<dbReference type="PRINTS" id="PR00420">
    <property type="entry name" value="RNGMNOXGNASE"/>
</dbReference>
<evidence type="ECO:0000256" key="3">
    <source>
        <dbReference type="ARBA" id="ARBA00022827"/>
    </source>
</evidence>
<keyword evidence="2" id="KW-0285">Flavoprotein</keyword>
<evidence type="ECO:0000256" key="5">
    <source>
        <dbReference type="ARBA" id="ARBA00023033"/>
    </source>
</evidence>
<proteinExistence type="inferred from homology"/>
<dbReference type="GO" id="GO:0071949">
    <property type="term" value="F:FAD binding"/>
    <property type="evidence" value="ECO:0007669"/>
    <property type="project" value="InterPro"/>
</dbReference>
<dbReference type="OrthoDB" id="5428495at2759"/>
<organism evidence="7 8">
    <name type="scientific">Rhodocollybia butyracea</name>
    <dbReference type="NCBI Taxonomy" id="206335"/>
    <lineage>
        <taxon>Eukaryota</taxon>
        <taxon>Fungi</taxon>
        <taxon>Dikarya</taxon>
        <taxon>Basidiomycota</taxon>
        <taxon>Agaricomycotina</taxon>
        <taxon>Agaricomycetes</taxon>
        <taxon>Agaricomycetidae</taxon>
        <taxon>Agaricales</taxon>
        <taxon>Marasmiineae</taxon>
        <taxon>Omphalotaceae</taxon>
        <taxon>Rhodocollybia</taxon>
    </lineage>
</organism>
<gene>
    <name evidence="7" type="ORF">BDP27DRAFT_1423560</name>
</gene>
<dbReference type="PANTHER" id="PTHR13789:SF309">
    <property type="entry name" value="PUTATIVE (AFU_ORTHOLOGUE AFUA_6G14510)-RELATED"/>
    <property type="match status" value="1"/>
</dbReference>
<evidence type="ECO:0000259" key="6">
    <source>
        <dbReference type="Pfam" id="PF01494"/>
    </source>
</evidence>
<comment type="similarity">
    <text evidence="1">Belongs to the paxM FAD-dependent monooxygenase family.</text>
</comment>
<keyword evidence="8" id="KW-1185">Reference proteome</keyword>
<evidence type="ECO:0000256" key="4">
    <source>
        <dbReference type="ARBA" id="ARBA00023002"/>
    </source>
</evidence>
<dbReference type="Pfam" id="PF01494">
    <property type="entry name" value="FAD_binding_3"/>
    <property type="match status" value="1"/>
</dbReference>
<dbReference type="InterPro" id="IPR050493">
    <property type="entry name" value="FAD-dep_Monooxygenase_BioMet"/>
</dbReference>
<reference evidence="7" key="1">
    <citation type="submission" date="2020-11" db="EMBL/GenBank/DDBJ databases">
        <authorList>
            <consortium name="DOE Joint Genome Institute"/>
            <person name="Ahrendt S."/>
            <person name="Riley R."/>
            <person name="Andreopoulos W."/>
            <person name="Labutti K."/>
            <person name="Pangilinan J."/>
            <person name="Ruiz-Duenas F.J."/>
            <person name="Barrasa J.M."/>
            <person name="Sanchez-Garcia M."/>
            <person name="Camarero S."/>
            <person name="Miyauchi S."/>
            <person name="Serrano A."/>
            <person name="Linde D."/>
            <person name="Babiker R."/>
            <person name="Drula E."/>
            <person name="Ayuso-Fernandez I."/>
            <person name="Pacheco R."/>
            <person name="Padilla G."/>
            <person name="Ferreira P."/>
            <person name="Barriuso J."/>
            <person name="Kellner H."/>
            <person name="Castanera R."/>
            <person name="Alfaro M."/>
            <person name="Ramirez L."/>
            <person name="Pisabarro A.G."/>
            <person name="Kuo A."/>
            <person name="Tritt A."/>
            <person name="Lipzen A."/>
            <person name="He G."/>
            <person name="Yan M."/>
            <person name="Ng V."/>
            <person name="Cullen D."/>
            <person name="Martin F."/>
            <person name="Rosso M.-N."/>
            <person name="Henrissat B."/>
            <person name="Hibbett D."/>
            <person name="Martinez A.T."/>
            <person name="Grigoriev I.V."/>
        </authorList>
    </citation>
    <scope>NUCLEOTIDE SEQUENCE</scope>
    <source>
        <strain evidence="7">AH 40177</strain>
    </source>
</reference>
<accession>A0A9P5PPC4</accession>
<keyword evidence="4" id="KW-0560">Oxidoreductase</keyword>
<name>A0A9P5PPC4_9AGAR</name>
<evidence type="ECO:0000256" key="1">
    <source>
        <dbReference type="ARBA" id="ARBA00007992"/>
    </source>
</evidence>
<dbReference type="GO" id="GO:0004497">
    <property type="term" value="F:monooxygenase activity"/>
    <property type="evidence" value="ECO:0007669"/>
    <property type="project" value="UniProtKB-KW"/>
</dbReference>
<dbReference type="InterPro" id="IPR036188">
    <property type="entry name" value="FAD/NAD-bd_sf"/>
</dbReference>
<feature type="domain" description="FAD-binding" evidence="6">
    <location>
        <begin position="11"/>
        <end position="176"/>
    </location>
</feature>
<dbReference type="AlphaFoldDB" id="A0A9P5PPC4"/>
<dbReference type="Proteomes" id="UP000772434">
    <property type="component" value="Unassembled WGS sequence"/>
</dbReference>
<dbReference type="PANTHER" id="PTHR13789">
    <property type="entry name" value="MONOOXYGENASE"/>
    <property type="match status" value="1"/>
</dbReference>
<evidence type="ECO:0000313" key="8">
    <source>
        <dbReference type="Proteomes" id="UP000772434"/>
    </source>
</evidence>
<evidence type="ECO:0000313" key="7">
    <source>
        <dbReference type="EMBL" id="KAF9066802.1"/>
    </source>
</evidence>
<keyword evidence="3" id="KW-0274">FAD</keyword>
<keyword evidence="5" id="KW-0503">Monooxygenase</keyword>
<dbReference type="Gene3D" id="3.50.50.60">
    <property type="entry name" value="FAD/NAD(P)-binding domain"/>
    <property type="match status" value="1"/>
</dbReference>
<dbReference type="InterPro" id="IPR002938">
    <property type="entry name" value="FAD-bd"/>
</dbReference>
<dbReference type="EMBL" id="JADNRY010000082">
    <property type="protein sequence ID" value="KAF9066802.1"/>
    <property type="molecule type" value="Genomic_DNA"/>
</dbReference>